<evidence type="ECO:0000259" key="11">
    <source>
        <dbReference type="PROSITE" id="PS50192"/>
    </source>
</evidence>
<keyword evidence="8" id="KW-0175">Coiled coil</keyword>
<organism evidence="12 13">
    <name type="scientific">Reticulomyxa filosa</name>
    <dbReference type="NCBI Taxonomy" id="46433"/>
    <lineage>
        <taxon>Eukaryota</taxon>
        <taxon>Sar</taxon>
        <taxon>Rhizaria</taxon>
        <taxon>Retaria</taxon>
        <taxon>Foraminifera</taxon>
        <taxon>Monothalamids</taxon>
        <taxon>Reticulomyxidae</taxon>
        <taxon>Reticulomyxa</taxon>
    </lineage>
</organism>
<dbReference type="PANTHER" id="PTHR19957:SF83">
    <property type="entry name" value="SYNTAXIN-16"/>
    <property type="match status" value="1"/>
</dbReference>
<dbReference type="GO" id="GO:0000139">
    <property type="term" value="C:Golgi membrane"/>
    <property type="evidence" value="ECO:0007669"/>
    <property type="project" value="UniProtKB-SubCell"/>
</dbReference>
<keyword evidence="7" id="KW-0333">Golgi apparatus</keyword>
<protein>
    <recommendedName>
        <fullName evidence="11">t-SNARE coiled-coil homology domain-containing protein</fullName>
    </recommendedName>
</protein>
<name>X6N2Y1_RETFI</name>
<gene>
    <name evidence="12" type="ORF">RFI_16810</name>
</gene>
<dbReference type="GO" id="GO:0000149">
    <property type="term" value="F:SNARE binding"/>
    <property type="evidence" value="ECO:0007669"/>
    <property type="project" value="TreeGrafter"/>
</dbReference>
<feature type="domain" description="T-SNARE coiled-coil homology" evidence="11">
    <location>
        <begin position="290"/>
        <end position="352"/>
    </location>
</feature>
<evidence type="ECO:0000256" key="8">
    <source>
        <dbReference type="ARBA" id="ARBA00023054"/>
    </source>
</evidence>
<dbReference type="SMART" id="SM00397">
    <property type="entry name" value="t_SNARE"/>
    <property type="match status" value="1"/>
</dbReference>
<evidence type="ECO:0000256" key="7">
    <source>
        <dbReference type="ARBA" id="ARBA00023034"/>
    </source>
</evidence>
<evidence type="ECO:0000256" key="5">
    <source>
        <dbReference type="ARBA" id="ARBA00022927"/>
    </source>
</evidence>
<proteinExistence type="inferred from homology"/>
<dbReference type="SUPFAM" id="SSF47661">
    <property type="entry name" value="t-snare proteins"/>
    <property type="match status" value="1"/>
</dbReference>
<dbReference type="PROSITE" id="PS00914">
    <property type="entry name" value="SYNTAXIN"/>
    <property type="match status" value="1"/>
</dbReference>
<dbReference type="GO" id="GO:0005484">
    <property type="term" value="F:SNAP receptor activity"/>
    <property type="evidence" value="ECO:0007669"/>
    <property type="project" value="InterPro"/>
</dbReference>
<evidence type="ECO:0000256" key="4">
    <source>
        <dbReference type="ARBA" id="ARBA00022692"/>
    </source>
</evidence>
<dbReference type="Gene3D" id="1.20.58.70">
    <property type="match status" value="1"/>
</dbReference>
<evidence type="ECO:0000256" key="2">
    <source>
        <dbReference type="ARBA" id="ARBA00009063"/>
    </source>
</evidence>
<keyword evidence="3" id="KW-0813">Transport</keyword>
<dbReference type="CDD" id="cd15845">
    <property type="entry name" value="SNARE_syntaxin16"/>
    <property type="match status" value="1"/>
</dbReference>
<accession>X6N2Y1</accession>
<dbReference type="AlphaFoldDB" id="X6N2Y1"/>
<keyword evidence="6" id="KW-1133">Transmembrane helix</keyword>
<evidence type="ECO:0000256" key="9">
    <source>
        <dbReference type="ARBA" id="ARBA00023136"/>
    </source>
</evidence>
<keyword evidence="9" id="KW-0472">Membrane</keyword>
<evidence type="ECO:0000256" key="10">
    <source>
        <dbReference type="SAM" id="MobiDB-lite"/>
    </source>
</evidence>
<keyword evidence="5" id="KW-0653">Protein transport</keyword>
<reference evidence="12 13" key="1">
    <citation type="journal article" date="2013" name="Curr. Biol.">
        <title>The Genome of the Foraminiferan Reticulomyxa filosa.</title>
        <authorList>
            <person name="Glockner G."/>
            <person name="Hulsmann N."/>
            <person name="Schleicher M."/>
            <person name="Noegel A.A."/>
            <person name="Eichinger L."/>
            <person name="Gallinger C."/>
            <person name="Pawlowski J."/>
            <person name="Sierra R."/>
            <person name="Euteneuer U."/>
            <person name="Pillet L."/>
            <person name="Moustafa A."/>
            <person name="Platzer M."/>
            <person name="Groth M."/>
            <person name="Szafranski K."/>
            <person name="Schliwa M."/>
        </authorList>
    </citation>
    <scope>NUCLEOTIDE SEQUENCE [LARGE SCALE GENOMIC DNA]</scope>
</reference>
<dbReference type="InterPro" id="IPR006012">
    <property type="entry name" value="Syntaxin/epimorphin_CS"/>
</dbReference>
<evidence type="ECO:0000256" key="3">
    <source>
        <dbReference type="ARBA" id="ARBA00022448"/>
    </source>
</evidence>
<evidence type="ECO:0000313" key="13">
    <source>
        <dbReference type="Proteomes" id="UP000023152"/>
    </source>
</evidence>
<dbReference type="GO" id="GO:0031201">
    <property type="term" value="C:SNARE complex"/>
    <property type="evidence" value="ECO:0007669"/>
    <property type="project" value="TreeGrafter"/>
</dbReference>
<dbReference type="GO" id="GO:0006886">
    <property type="term" value="P:intracellular protein transport"/>
    <property type="evidence" value="ECO:0007669"/>
    <property type="project" value="InterPro"/>
</dbReference>
<sequence>MHQEPKHLNLGKLGDYFATVTDRFGSHSKYSRLKHGHTHLTPENEETDNDDAQSLMDTDNDESDVLLEGNAGVEIHIDQSPKMNGTKPEKKKSVEQVVETRNDKIPPLLQNTQTVPIWLQIVKVIDINLREIQEQSNPNVFFEVGLLRKYHRDRLKITFDDDAYSEQDVKIEEITRSLTALFRDTDSKLKEIAYKQKTSLDMNVRNDNTSTLSYQERILRYNAMKSRAIRIQELTKIFRRDQRLFLEKLQSHESKGGKFIDNGVSQTLPSLDKIEQGFSKAQLQQLETIERSCNDRTREIIHIAKSVNELSQLFKELSVLIVEQGSILDRIDYNVEQTVMHLQAAHEHIKQADKYHKQSRSTLIVIVLMALIFVSLIRKENCKEKPTGEMDFLTASFINNHLRFLFEFSTQLKLCDDILKIQLLLGYYNQQMAMYIGCKNVYIKFNLLEPFALYF</sequence>
<feature type="region of interest" description="Disordered" evidence="10">
    <location>
        <begin position="36"/>
        <end position="57"/>
    </location>
</feature>
<dbReference type="OrthoDB" id="10251371at2759"/>
<evidence type="ECO:0000256" key="1">
    <source>
        <dbReference type="ARBA" id="ARBA00004409"/>
    </source>
</evidence>
<dbReference type="Proteomes" id="UP000023152">
    <property type="component" value="Unassembled WGS sequence"/>
</dbReference>
<keyword evidence="4" id="KW-0812">Transmembrane</keyword>
<dbReference type="GO" id="GO:0006906">
    <property type="term" value="P:vesicle fusion"/>
    <property type="evidence" value="ECO:0007669"/>
    <property type="project" value="TreeGrafter"/>
</dbReference>
<comment type="similarity">
    <text evidence="2">Belongs to the syntaxin family.</text>
</comment>
<dbReference type="InterPro" id="IPR000727">
    <property type="entry name" value="T_SNARE_dom"/>
</dbReference>
<comment type="subcellular location">
    <subcellularLocation>
        <location evidence="1">Golgi apparatus membrane</location>
        <topology evidence="1">Single-pass type IV membrane protein</topology>
    </subcellularLocation>
</comment>
<evidence type="ECO:0000313" key="12">
    <source>
        <dbReference type="EMBL" id="ETO20406.1"/>
    </source>
</evidence>
<dbReference type="InterPro" id="IPR010989">
    <property type="entry name" value="SNARE"/>
</dbReference>
<dbReference type="EMBL" id="ASPP01012639">
    <property type="protein sequence ID" value="ETO20406.1"/>
    <property type="molecule type" value="Genomic_DNA"/>
</dbReference>
<keyword evidence="13" id="KW-1185">Reference proteome</keyword>
<dbReference type="GO" id="GO:0048278">
    <property type="term" value="P:vesicle docking"/>
    <property type="evidence" value="ECO:0007669"/>
    <property type="project" value="TreeGrafter"/>
</dbReference>
<comment type="caution">
    <text evidence="12">The sequence shown here is derived from an EMBL/GenBank/DDBJ whole genome shotgun (WGS) entry which is preliminary data.</text>
</comment>
<dbReference type="PROSITE" id="PS50192">
    <property type="entry name" value="T_SNARE"/>
    <property type="match status" value="1"/>
</dbReference>
<dbReference type="PANTHER" id="PTHR19957">
    <property type="entry name" value="SYNTAXIN"/>
    <property type="match status" value="1"/>
</dbReference>
<evidence type="ECO:0000256" key="6">
    <source>
        <dbReference type="ARBA" id="ARBA00022989"/>
    </source>
</evidence>
<dbReference type="InterPro" id="IPR045242">
    <property type="entry name" value="Syntaxin"/>
</dbReference>
<dbReference type="Pfam" id="PF05739">
    <property type="entry name" value="SNARE"/>
    <property type="match status" value="1"/>
</dbReference>